<sequence>MIVGESIILIAQIYGLVGLGVALVFVTIGLGRVELAARGAFLFRLQIIPGIVLLWPIVIVRWVSLERSGEKVMLDKEEKEVAQEQENKS</sequence>
<keyword evidence="1" id="KW-1133">Transmembrane helix</keyword>
<protein>
    <submittedName>
        <fullName evidence="2">Uncharacterized protein</fullName>
    </submittedName>
</protein>
<organism evidence="2 3">
    <name type="scientific">Pseudovibrio axinellae</name>
    <dbReference type="NCBI Taxonomy" id="989403"/>
    <lineage>
        <taxon>Bacteria</taxon>
        <taxon>Pseudomonadati</taxon>
        <taxon>Pseudomonadota</taxon>
        <taxon>Alphaproteobacteria</taxon>
        <taxon>Hyphomicrobiales</taxon>
        <taxon>Stappiaceae</taxon>
        <taxon>Pseudovibrio</taxon>
    </lineage>
</organism>
<feature type="transmembrane region" description="Helical" evidence="1">
    <location>
        <begin position="6"/>
        <end position="30"/>
    </location>
</feature>
<evidence type="ECO:0000313" key="3">
    <source>
        <dbReference type="Proteomes" id="UP000076577"/>
    </source>
</evidence>
<gene>
    <name evidence="2" type="ORF">PsAD2_01499</name>
</gene>
<dbReference type="OrthoDB" id="7857180at2"/>
<dbReference type="RefSeq" id="WP_068004525.1">
    <property type="nucleotide sequence ID" value="NZ_FOFM01000003.1"/>
</dbReference>
<dbReference type="AlphaFoldDB" id="A0A165ZRG4"/>
<dbReference type="STRING" id="989403.SAMN05421798_103220"/>
<dbReference type="Proteomes" id="UP000076577">
    <property type="component" value="Unassembled WGS sequence"/>
</dbReference>
<dbReference type="EMBL" id="LMCB01000010">
    <property type="protein sequence ID" value="KZL20203.1"/>
    <property type="molecule type" value="Genomic_DNA"/>
</dbReference>
<feature type="transmembrane region" description="Helical" evidence="1">
    <location>
        <begin position="42"/>
        <end position="63"/>
    </location>
</feature>
<evidence type="ECO:0000313" key="2">
    <source>
        <dbReference type="EMBL" id="KZL20203.1"/>
    </source>
</evidence>
<keyword evidence="1" id="KW-0472">Membrane</keyword>
<proteinExistence type="predicted"/>
<evidence type="ECO:0000256" key="1">
    <source>
        <dbReference type="SAM" id="Phobius"/>
    </source>
</evidence>
<reference evidence="2 3" key="1">
    <citation type="journal article" date="2016" name="Front. Microbiol.">
        <title>Comparative Genomic Analysis Reveals a Diverse Repertoire of Genes Involved in Prokaryote-Eukaryote Interactions within the Pseudovibrio Genus.</title>
        <authorList>
            <person name="Romano S."/>
            <person name="Fernandez-Guerra A."/>
            <person name="Reen F.J."/>
            <person name="Glockner F.O."/>
            <person name="Crowley S.P."/>
            <person name="O'Sullivan O."/>
            <person name="Cotter P.D."/>
            <person name="Adams C."/>
            <person name="Dobson A.D."/>
            <person name="O'Gara F."/>
        </authorList>
    </citation>
    <scope>NUCLEOTIDE SEQUENCE [LARGE SCALE GENOMIC DNA]</scope>
    <source>
        <strain evidence="2 3">Ad2</strain>
    </source>
</reference>
<name>A0A165ZRG4_9HYPH</name>
<keyword evidence="3" id="KW-1185">Reference proteome</keyword>
<dbReference type="PATRIC" id="fig|989403.3.peg.1597"/>
<accession>A0A165ZRG4</accession>
<comment type="caution">
    <text evidence="2">The sequence shown here is derived from an EMBL/GenBank/DDBJ whole genome shotgun (WGS) entry which is preliminary data.</text>
</comment>
<keyword evidence="1" id="KW-0812">Transmembrane</keyword>